<dbReference type="EMBL" id="FNKL01000004">
    <property type="protein sequence ID" value="SDQ98662.1"/>
    <property type="molecule type" value="Genomic_DNA"/>
</dbReference>
<dbReference type="SUPFAM" id="SSF53474">
    <property type="entry name" value="alpha/beta-Hydrolases"/>
    <property type="match status" value="1"/>
</dbReference>
<keyword evidence="7" id="KW-1015">Disulfide bond</keyword>
<keyword evidence="6" id="KW-0106">Calcium</keyword>
<dbReference type="OrthoDB" id="128937at2"/>
<feature type="chain" id="PRO_5011747796" evidence="8">
    <location>
        <begin position="23"/>
        <end position="720"/>
    </location>
</feature>
<evidence type="ECO:0000256" key="1">
    <source>
        <dbReference type="ARBA" id="ARBA00006249"/>
    </source>
</evidence>
<dbReference type="Pfam" id="PF07519">
    <property type="entry name" value="Tannase"/>
    <property type="match status" value="1"/>
</dbReference>
<evidence type="ECO:0000256" key="6">
    <source>
        <dbReference type="ARBA" id="ARBA00022837"/>
    </source>
</evidence>
<dbReference type="Gene3D" id="2.50.20.10">
    <property type="entry name" value="Lipoprotein localisation LolA/LolB/LppX"/>
    <property type="match status" value="1"/>
</dbReference>
<evidence type="ECO:0000313" key="10">
    <source>
        <dbReference type="Proteomes" id="UP000199627"/>
    </source>
</evidence>
<dbReference type="Proteomes" id="UP000199627">
    <property type="component" value="Unassembled WGS sequence"/>
</dbReference>
<dbReference type="RefSeq" id="WP_089756512.1">
    <property type="nucleotide sequence ID" value="NZ_FNKL01000004.1"/>
</dbReference>
<evidence type="ECO:0000313" key="9">
    <source>
        <dbReference type="EMBL" id="SDQ98662.1"/>
    </source>
</evidence>
<dbReference type="Gene3D" id="3.40.50.1820">
    <property type="entry name" value="alpha/beta hydrolase"/>
    <property type="match status" value="1"/>
</dbReference>
<proteinExistence type="inferred from homology"/>
<evidence type="ECO:0000256" key="8">
    <source>
        <dbReference type="SAM" id="SignalP"/>
    </source>
</evidence>
<gene>
    <name evidence="9" type="ORF">SAMN05421664_2991</name>
</gene>
<organism evidence="9 10">
    <name type="scientific">Chryseobacterium soldanellicola</name>
    <dbReference type="NCBI Taxonomy" id="311333"/>
    <lineage>
        <taxon>Bacteria</taxon>
        <taxon>Pseudomonadati</taxon>
        <taxon>Bacteroidota</taxon>
        <taxon>Flavobacteriia</taxon>
        <taxon>Flavobacteriales</taxon>
        <taxon>Weeksellaceae</taxon>
        <taxon>Chryseobacterium group</taxon>
        <taxon>Chryseobacterium</taxon>
    </lineage>
</organism>
<evidence type="ECO:0000256" key="5">
    <source>
        <dbReference type="ARBA" id="ARBA00022801"/>
    </source>
</evidence>
<dbReference type="InterPro" id="IPR011118">
    <property type="entry name" value="Tannase/feruloyl_esterase"/>
</dbReference>
<dbReference type="GO" id="GO:0046872">
    <property type="term" value="F:metal ion binding"/>
    <property type="evidence" value="ECO:0007669"/>
    <property type="project" value="UniProtKB-KW"/>
</dbReference>
<dbReference type="InterPro" id="IPR029058">
    <property type="entry name" value="AB_hydrolase_fold"/>
</dbReference>
<dbReference type="AlphaFoldDB" id="A0A1H1FCG2"/>
<dbReference type="GO" id="GO:0052689">
    <property type="term" value="F:carboxylic ester hydrolase activity"/>
    <property type="evidence" value="ECO:0007669"/>
    <property type="project" value="UniProtKB-KW"/>
</dbReference>
<evidence type="ECO:0000256" key="2">
    <source>
        <dbReference type="ARBA" id="ARBA00022487"/>
    </source>
</evidence>
<name>A0A1H1FCG2_9FLAO</name>
<keyword evidence="3" id="KW-0479">Metal-binding</keyword>
<feature type="signal peptide" evidence="8">
    <location>
        <begin position="1"/>
        <end position="22"/>
    </location>
</feature>
<dbReference type="PANTHER" id="PTHR33938:SF15">
    <property type="entry name" value="FERULOYL ESTERASE B-RELATED"/>
    <property type="match status" value="1"/>
</dbReference>
<keyword evidence="2" id="KW-0719">Serine esterase</keyword>
<evidence type="ECO:0000256" key="4">
    <source>
        <dbReference type="ARBA" id="ARBA00022729"/>
    </source>
</evidence>
<evidence type="ECO:0000256" key="3">
    <source>
        <dbReference type="ARBA" id="ARBA00022723"/>
    </source>
</evidence>
<dbReference type="STRING" id="311333.SAMN05421664_2991"/>
<keyword evidence="4 8" id="KW-0732">Signal</keyword>
<accession>A0A1H1FCG2</accession>
<reference evidence="10" key="1">
    <citation type="submission" date="2016-10" db="EMBL/GenBank/DDBJ databases">
        <authorList>
            <person name="Varghese N."/>
            <person name="Submissions S."/>
        </authorList>
    </citation>
    <scope>NUCLEOTIDE SEQUENCE [LARGE SCALE GENOMIC DNA]</scope>
    <source>
        <strain evidence="10">DSM 17072</strain>
    </source>
</reference>
<keyword evidence="10" id="KW-1185">Reference proteome</keyword>
<protein>
    <submittedName>
        <fullName evidence="9">Tannase and feruloyl esterase</fullName>
    </submittedName>
</protein>
<dbReference type="PANTHER" id="PTHR33938">
    <property type="entry name" value="FERULOYL ESTERASE B-RELATED"/>
    <property type="match status" value="1"/>
</dbReference>
<sequence length="720" mass="80796">MKSTFYLFCSIVLLAVSQRSYAQSTDQVINQYIDAVGGRSNLSKIKSMSIERQSEINGMKVTSNETILIGTGYRSEINLGNIYQTTETYNPKEAFISNLISGNKSTQNMPDAKYAAGKDKIFSTMGLLLKYKNLGYTAETLGSERSDGAELVKIRLTSPAGVESLYYFNRKTYLLIKSITILNSFGLKKEMISQYDDYRQIQNIKYPYRLLSNNNVAGLFLSSEITKIEINQSINSKIFERPAGQSEKITTNQFEPIYKNIMPTCQCEDLIQFKVPNTKIIFAKRESSDNSCRVTAIVNHPPFNDSVTVFLALPQDKWNGRFQGTGGGGFQGGTSESLNQPVTQGFSTGSTDGGHPDARGTFAFDEKNNRFDWQAIRNFSHVAIHDMTTLGKIITEKYYGNTPKYSYFVGGSNGGRQAMESVQRYPLDYNGVIAACPAIYWNHFLLGFLWPTAVMNDAKHYVSREKLAAVTQAVIKAWDDKDGVIDGVIEDPLKCKWDPQEFVGTKVGNDLFTIADADVVRQIWEGPKTKRGEFLWYGLTKGSNLSDYAFTSGIPLKAIPNGLIDDWVKYFLIGDPKFDLGTVDINEFEKLFIQSVEQYSYLYQTSNTDLSTFKNNGGKLIITHGLADNMIPPQGSIQYYNTLVATMGSYKKTAEFSRLFLYPGLDHSFFGLGASTNQNEFFKALVKWTEKDSAPEFFEAQTIDNPSVKENVKVKIYPFK</sequence>
<keyword evidence="5" id="KW-0378">Hydrolase</keyword>
<evidence type="ECO:0000256" key="7">
    <source>
        <dbReference type="ARBA" id="ARBA00023157"/>
    </source>
</evidence>
<comment type="similarity">
    <text evidence="1">Belongs to the tannase family.</text>
</comment>